<evidence type="ECO:0000256" key="8">
    <source>
        <dbReference type="ARBA" id="ARBA00022692"/>
    </source>
</evidence>
<evidence type="ECO:0000256" key="9">
    <source>
        <dbReference type="ARBA" id="ARBA00022787"/>
    </source>
</evidence>
<evidence type="ECO:0000256" key="16">
    <source>
        <dbReference type="ARBA" id="ARBA00040547"/>
    </source>
</evidence>
<keyword evidence="7" id="KW-0597">Phosphoprotein</keyword>
<evidence type="ECO:0000256" key="12">
    <source>
        <dbReference type="ARBA" id="ARBA00023136"/>
    </source>
</evidence>
<evidence type="ECO:0000256" key="2">
    <source>
        <dbReference type="ARBA" id="ARBA00004651"/>
    </source>
</evidence>
<dbReference type="AlphaFoldDB" id="A0A8T3CLL5"/>
<protein>
    <recommendedName>
        <fullName evidence="16">Choline transporter-like protein 2</fullName>
    </recommendedName>
    <alternativeName>
        <fullName evidence="17">Solute carrier family 44 member 2</fullName>
    </alternativeName>
</protein>
<comment type="caution">
    <text evidence="19">The sequence shown here is derived from an EMBL/GenBank/DDBJ whole genome shotgun (WGS) entry which is preliminary data.</text>
</comment>
<keyword evidence="8 18" id="KW-0812">Transmembrane</keyword>
<evidence type="ECO:0000256" key="15">
    <source>
        <dbReference type="ARBA" id="ARBA00036560"/>
    </source>
</evidence>
<keyword evidence="5" id="KW-0050">Antiport</keyword>
<gene>
    <name evidence="19" type="ORF">AGOR_G00222120</name>
</gene>
<dbReference type="GO" id="GO:0015297">
    <property type="term" value="F:antiporter activity"/>
    <property type="evidence" value="ECO:0007669"/>
    <property type="project" value="UniProtKB-KW"/>
</dbReference>
<evidence type="ECO:0000256" key="6">
    <source>
        <dbReference type="ARBA" id="ARBA00022475"/>
    </source>
</evidence>
<evidence type="ECO:0000256" key="7">
    <source>
        <dbReference type="ARBA" id="ARBA00022553"/>
    </source>
</evidence>
<evidence type="ECO:0000256" key="11">
    <source>
        <dbReference type="ARBA" id="ARBA00023128"/>
    </source>
</evidence>
<comment type="catalytic activity">
    <reaction evidence="15">
        <text>ethanolamine(out) + n H(+)(in) = ethanolamine(in) + n H(+)(out)</text>
        <dbReference type="Rhea" id="RHEA:75467"/>
        <dbReference type="ChEBI" id="CHEBI:15378"/>
        <dbReference type="ChEBI" id="CHEBI:57603"/>
    </reaction>
</comment>
<evidence type="ECO:0000256" key="18">
    <source>
        <dbReference type="SAM" id="Phobius"/>
    </source>
</evidence>
<dbReference type="GO" id="GO:0005886">
    <property type="term" value="C:plasma membrane"/>
    <property type="evidence" value="ECO:0007669"/>
    <property type="project" value="UniProtKB-SubCell"/>
</dbReference>
<keyword evidence="13" id="KW-0325">Glycoprotein</keyword>
<accession>A0A8T3CLL5</accession>
<dbReference type="GO" id="GO:0005741">
    <property type="term" value="C:mitochondrial outer membrane"/>
    <property type="evidence" value="ECO:0007669"/>
    <property type="project" value="UniProtKB-SubCell"/>
</dbReference>
<evidence type="ECO:0000256" key="4">
    <source>
        <dbReference type="ARBA" id="ARBA00022448"/>
    </source>
</evidence>
<keyword evidence="9" id="KW-1000">Mitochondrion outer membrane</keyword>
<proteinExistence type="inferred from homology"/>
<name>A0A8T3CLL5_9TELE</name>
<keyword evidence="20" id="KW-1185">Reference proteome</keyword>
<keyword evidence="11" id="KW-0496">Mitochondrion</keyword>
<dbReference type="PANTHER" id="PTHR12385:SF34">
    <property type="entry name" value="CHOLINE TRANSPORTER-LIKE PROTEIN 2"/>
    <property type="match status" value="1"/>
</dbReference>
<evidence type="ECO:0000256" key="13">
    <source>
        <dbReference type="ARBA" id="ARBA00023180"/>
    </source>
</evidence>
<keyword evidence="12 18" id="KW-0472">Membrane</keyword>
<keyword evidence="6" id="KW-1003">Cell membrane</keyword>
<comment type="similarity">
    <text evidence="3">Belongs to the CTL (choline transporter-like) family.</text>
</comment>
<comment type="catalytic activity">
    <reaction evidence="14">
        <text>choline(out) + n H(+)(in) = choline(in) + n H(+)(out)</text>
        <dbReference type="Rhea" id="RHEA:75463"/>
        <dbReference type="ChEBI" id="CHEBI:15354"/>
        <dbReference type="ChEBI" id="CHEBI:15378"/>
    </reaction>
</comment>
<dbReference type="PANTHER" id="PTHR12385">
    <property type="entry name" value="CHOLINE TRANSPORTER-LIKE (SLC FAMILY 44)"/>
    <property type="match status" value="1"/>
</dbReference>
<feature type="transmembrane region" description="Helical" evidence="18">
    <location>
        <begin position="33"/>
        <end position="54"/>
    </location>
</feature>
<evidence type="ECO:0000256" key="1">
    <source>
        <dbReference type="ARBA" id="ARBA00004374"/>
    </source>
</evidence>
<evidence type="ECO:0000256" key="5">
    <source>
        <dbReference type="ARBA" id="ARBA00022449"/>
    </source>
</evidence>
<keyword evidence="10 18" id="KW-1133">Transmembrane helix</keyword>
<sequence>MPEEGEFYGKHGEPRKYDPTFKGPIHNRGCTDIICCILFILAILGYFAVGILAWSQGDPRKVIYPTDSRGQFCGQAGTPLEKKPFLFYFNIIKCASPLVLLEFQCPTTQICVEKCPSQYMTLLKAHALKNEDFNTYKSYCKDDVDISKLSVPEILKQGLCPAMLTPSKPFTRRCLPALGKKDGAVVVGNLTIFDDGFGTSSKAGRFPGGGQEG</sequence>
<evidence type="ECO:0000256" key="17">
    <source>
        <dbReference type="ARBA" id="ARBA00042286"/>
    </source>
</evidence>
<evidence type="ECO:0000256" key="10">
    <source>
        <dbReference type="ARBA" id="ARBA00022989"/>
    </source>
</evidence>
<comment type="subcellular location">
    <subcellularLocation>
        <location evidence="2">Cell membrane</location>
        <topology evidence="2">Multi-pass membrane protein</topology>
    </subcellularLocation>
    <subcellularLocation>
        <location evidence="1">Mitochondrion outer membrane</location>
        <topology evidence="1">Multi-pass membrane protein</topology>
    </subcellularLocation>
</comment>
<reference evidence="19" key="1">
    <citation type="submission" date="2021-01" db="EMBL/GenBank/DDBJ databases">
        <authorList>
            <person name="Zahm M."/>
            <person name="Roques C."/>
            <person name="Cabau C."/>
            <person name="Klopp C."/>
            <person name="Donnadieu C."/>
            <person name="Jouanno E."/>
            <person name="Lampietro C."/>
            <person name="Louis A."/>
            <person name="Herpin A."/>
            <person name="Echchiki A."/>
            <person name="Berthelot C."/>
            <person name="Parey E."/>
            <person name="Roest-Crollius H."/>
            <person name="Braasch I."/>
            <person name="Postlethwait J."/>
            <person name="Bobe J."/>
            <person name="Montfort J."/>
            <person name="Bouchez O."/>
            <person name="Begum T."/>
            <person name="Mejri S."/>
            <person name="Adams A."/>
            <person name="Chen W.-J."/>
            <person name="Guiguen Y."/>
        </authorList>
    </citation>
    <scope>NUCLEOTIDE SEQUENCE</scope>
    <source>
        <tissue evidence="19">Blood</tissue>
    </source>
</reference>
<dbReference type="InterPro" id="IPR007603">
    <property type="entry name" value="Choline_transptr-like"/>
</dbReference>
<keyword evidence="4" id="KW-0813">Transport</keyword>
<evidence type="ECO:0000313" key="20">
    <source>
        <dbReference type="Proteomes" id="UP000829720"/>
    </source>
</evidence>
<dbReference type="OrthoDB" id="420519at2759"/>
<dbReference type="EMBL" id="JAERUA010000022">
    <property type="protein sequence ID" value="KAI1884024.1"/>
    <property type="molecule type" value="Genomic_DNA"/>
</dbReference>
<organism evidence="19 20">
    <name type="scientific">Albula goreensis</name>
    <dbReference type="NCBI Taxonomy" id="1534307"/>
    <lineage>
        <taxon>Eukaryota</taxon>
        <taxon>Metazoa</taxon>
        <taxon>Chordata</taxon>
        <taxon>Craniata</taxon>
        <taxon>Vertebrata</taxon>
        <taxon>Euteleostomi</taxon>
        <taxon>Actinopterygii</taxon>
        <taxon>Neopterygii</taxon>
        <taxon>Teleostei</taxon>
        <taxon>Albuliformes</taxon>
        <taxon>Albulidae</taxon>
        <taxon>Albula</taxon>
    </lineage>
</organism>
<evidence type="ECO:0000313" key="19">
    <source>
        <dbReference type="EMBL" id="KAI1884024.1"/>
    </source>
</evidence>
<evidence type="ECO:0000256" key="3">
    <source>
        <dbReference type="ARBA" id="ARBA00007168"/>
    </source>
</evidence>
<dbReference type="Proteomes" id="UP000829720">
    <property type="component" value="Unassembled WGS sequence"/>
</dbReference>
<evidence type="ECO:0000256" key="14">
    <source>
        <dbReference type="ARBA" id="ARBA00035093"/>
    </source>
</evidence>